<dbReference type="Proteomes" id="UP000008206">
    <property type="component" value="Plasmid Cy782202"/>
</dbReference>
<reference evidence="2" key="1">
    <citation type="journal article" date="2011" name="MBio">
        <title>Novel metabolic attributes of the genus Cyanothece, comprising a group of unicellular nitrogen-fixing Cyanobacteria.</title>
        <authorList>
            <person name="Bandyopadhyay A."/>
            <person name="Elvitigala T."/>
            <person name="Welsh E."/>
            <person name="Stockel J."/>
            <person name="Liberton M."/>
            <person name="Min H."/>
            <person name="Sherman L.A."/>
            <person name="Pakrasi H.B."/>
        </authorList>
    </citation>
    <scope>NUCLEOTIDE SEQUENCE [LARGE SCALE GENOMIC DNA]</scope>
    <source>
        <strain evidence="2">PCC 7822</strain>
        <plasmid evidence="2">Cy782202</plasmid>
    </source>
</reference>
<dbReference type="EMBL" id="CP002200">
    <property type="protein sequence ID" value="ADN18345.1"/>
    <property type="molecule type" value="Genomic_DNA"/>
</dbReference>
<name>E0UN15_GLOV7</name>
<evidence type="ECO:0008006" key="3">
    <source>
        <dbReference type="Google" id="ProtNLM"/>
    </source>
</evidence>
<organism evidence="1 2">
    <name type="scientific">Gloeothece verrucosa (strain PCC 7822)</name>
    <name type="common">Cyanothece sp. (strain PCC 7822)</name>
    <dbReference type="NCBI Taxonomy" id="497965"/>
    <lineage>
        <taxon>Bacteria</taxon>
        <taxon>Bacillati</taxon>
        <taxon>Cyanobacteriota</taxon>
        <taxon>Cyanophyceae</taxon>
        <taxon>Oscillatoriophycideae</taxon>
        <taxon>Chroococcales</taxon>
        <taxon>Aphanothecaceae</taxon>
        <taxon>Gloeothece</taxon>
        <taxon>Gloeothece verrucosa</taxon>
    </lineage>
</organism>
<protein>
    <recommendedName>
        <fullName evidence="3">DUF1508 domain-containing protein</fullName>
    </recommendedName>
</protein>
<keyword evidence="1" id="KW-0614">Plasmid</keyword>
<proteinExistence type="predicted"/>
<dbReference type="AlphaFoldDB" id="E0UN15"/>
<accession>E0UN15</accession>
<sequence length="66" mass="7568">MTAPKFKVCEVLSIEQKILMVFHTPSYGYQFRILNSDGSVEGTQELYPTFERAIKIARQSLTSRLV</sequence>
<geneLocation type="plasmid" evidence="1 2">
    <name>Cy782202</name>
</geneLocation>
<evidence type="ECO:0000313" key="1">
    <source>
        <dbReference type="EMBL" id="ADN18345.1"/>
    </source>
</evidence>
<gene>
    <name evidence="1" type="ordered locus">Cyan7822_6590</name>
</gene>
<dbReference type="HOGENOM" id="CLU_205768_0_0_3"/>
<keyword evidence="2" id="KW-1185">Reference proteome</keyword>
<evidence type="ECO:0000313" key="2">
    <source>
        <dbReference type="Proteomes" id="UP000008206"/>
    </source>
</evidence>
<dbReference type="KEGG" id="cyj:Cyan7822_6590"/>